<feature type="signal peptide" evidence="2">
    <location>
        <begin position="1"/>
        <end position="26"/>
    </location>
</feature>
<dbReference type="SUPFAM" id="SSF49785">
    <property type="entry name" value="Galactose-binding domain-like"/>
    <property type="match status" value="2"/>
</dbReference>
<dbReference type="InterPro" id="IPR051816">
    <property type="entry name" value="Glycosyl_Hydrolase_31"/>
</dbReference>
<dbReference type="Pfam" id="PF21365">
    <property type="entry name" value="Glyco_hydro_31_3rd"/>
    <property type="match status" value="1"/>
</dbReference>
<dbReference type="Gene3D" id="2.60.40.1180">
    <property type="entry name" value="Golgi alpha-mannosidase II"/>
    <property type="match status" value="2"/>
</dbReference>
<dbReference type="SUPFAM" id="SSF51011">
    <property type="entry name" value="Glycosyl hydrolase domain"/>
    <property type="match status" value="1"/>
</dbReference>
<dbReference type="InterPro" id="IPR013222">
    <property type="entry name" value="Glyco_hyd_98_carb-bd"/>
</dbReference>
<protein>
    <recommendedName>
        <fullName evidence="3">Glycosyl hydrolase family 98 putative carbohydrate-binding module domain-containing protein</fullName>
    </recommendedName>
</protein>
<dbReference type="Pfam" id="PF13802">
    <property type="entry name" value="Gal_mutarotas_2"/>
    <property type="match status" value="1"/>
</dbReference>
<dbReference type="PANTHER" id="PTHR43863">
    <property type="entry name" value="HYDROLASE, PUTATIVE (AFU_ORTHOLOGUE AFUA_1G03140)-RELATED"/>
    <property type="match status" value="1"/>
</dbReference>
<dbReference type="InterPro" id="IPR013780">
    <property type="entry name" value="Glyco_hydro_b"/>
</dbReference>
<evidence type="ECO:0000313" key="5">
    <source>
        <dbReference type="Proteomes" id="UP000006201"/>
    </source>
</evidence>
<dbReference type="HOGENOM" id="CLU_001337_0_1_6"/>
<dbReference type="SMART" id="SM00776">
    <property type="entry name" value="NPCBM"/>
    <property type="match status" value="1"/>
</dbReference>
<dbReference type="Gene3D" id="3.20.20.80">
    <property type="entry name" value="Glycosidases"/>
    <property type="match status" value="1"/>
</dbReference>
<dbReference type="CDD" id="cd14752">
    <property type="entry name" value="GH31_N"/>
    <property type="match status" value="1"/>
</dbReference>
<comment type="similarity">
    <text evidence="1">Belongs to the glycosyl hydrolase 31 family.</text>
</comment>
<proteinExistence type="inferred from homology"/>
<dbReference type="Gene3D" id="2.60.40.1760">
    <property type="entry name" value="glycosyl hydrolase (family 31)"/>
    <property type="match status" value="1"/>
</dbReference>
<dbReference type="InterPro" id="IPR038637">
    <property type="entry name" value="NPCBM_sf"/>
</dbReference>
<gene>
    <name evidence="4" type="ORF">PTD2_03566</name>
</gene>
<keyword evidence="2" id="KW-0732">Signal</keyword>
<evidence type="ECO:0000313" key="4">
    <source>
        <dbReference type="EMBL" id="EAR30616.1"/>
    </source>
</evidence>
<reference evidence="4 5" key="1">
    <citation type="submission" date="2006-02" db="EMBL/GenBank/DDBJ databases">
        <authorList>
            <person name="Moran M.A."/>
            <person name="Kjelleberg S."/>
            <person name="Egan S."/>
            <person name="Saunders N."/>
            <person name="Thomas T."/>
            <person name="Ferriera S."/>
            <person name="Johnson J."/>
            <person name="Kravitz S."/>
            <person name="Halpern A."/>
            <person name="Remington K."/>
            <person name="Beeson K."/>
            <person name="Tran B."/>
            <person name="Rogers Y.-H."/>
            <person name="Friedman R."/>
            <person name="Venter J.C."/>
        </authorList>
    </citation>
    <scope>NUCLEOTIDE SEQUENCE [LARGE SCALE GENOMIC DNA]</scope>
    <source>
        <strain evidence="4 5">D2</strain>
    </source>
</reference>
<dbReference type="Pfam" id="PF17137">
    <property type="entry name" value="DUF5110"/>
    <property type="match status" value="1"/>
</dbReference>
<organism evidence="4 5">
    <name type="scientific">Pseudoalteromonas tunicata D2</name>
    <dbReference type="NCBI Taxonomy" id="87626"/>
    <lineage>
        <taxon>Bacteria</taxon>
        <taxon>Pseudomonadati</taxon>
        <taxon>Pseudomonadota</taxon>
        <taxon>Gammaproteobacteria</taxon>
        <taxon>Alteromonadales</taxon>
        <taxon>Pseudoalteromonadaceae</taxon>
        <taxon>Pseudoalteromonas</taxon>
    </lineage>
</organism>
<feature type="domain" description="Glycosyl hydrolase family 98 putative carbohydrate-binding module" evidence="3">
    <location>
        <begin position="957"/>
        <end position="1099"/>
    </location>
</feature>
<dbReference type="Pfam" id="PF01055">
    <property type="entry name" value="Glyco_hydro_31_2nd"/>
    <property type="match status" value="1"/>
</dbReference>
<dbReference type="SUPFAM" id="SSF51445">
    <property type="entry name" value="(Trans)glycosidases"/>
    <property type="match status" value="1"/>
</dbReference>
<dbReference type="InterPro" id="IPR000322">
    <property type="entry name" value="Glyco_hydro_31_TIM"/>
</dbReference>
<feature type="chain" id="PRO_5002667111" description="Glycosyl hydrolase family 98 putative carbohydrate-binding module domain-containing protein" evidence="2">
    <location>
        <begin position="27"/>
        <end position="1107"/>
    </location>
</feature>
<dbReference type="eggNOG" id="COG1501">
    <property type="taxonomic scope" value="Bacteria"/>
</dbReference>
<sequence>MNHFLLRKSTLMLALLPAVYSVCVQAKPLGQIHAITQQKNQFDLQTKDKERVQIDFLRDDIVRIWAGQEKLLPVNNKAASIVVQSDFGQLAVKQSDFSDYTLLSTSKMALRVYHQPLRFELYRPDNKTAIWQEVKPIELTEKSSYQTLTTHKNEYFMGGGQQNGSIQFKGDILDISYSGGWEEGDRPSPAPFYMSSEGYGVLRNTWSNGQYDFRSDEYLTAEHQENRFDAYYFVGDTIADVLDAYTDVSGKAPLIPRWAFEYGDADCYNDGDNVKKPGTVPDGWSDGPTGTTPDVIESVAKKYREYDMPGGWILPNDGYGCGYTNLPEVVAGLKALGFRTGLWTEDGVDKIAWEVGEAGSRAQKLDVAWTGEGYQFALDANQSAAQGILDNSDSRPFLWTVMGWAGIQRYAVTWTGDQSGSWDYIRWHVSTLIGSGLSGQVYATGDVDGIFGGSPETYMRDLQWKAFTPVLMGMSGWSKAARKHPWWFDEPYRSINRKYLKLKMRLTPYMYTLAHQAEQSAAPIVRGLMWDHPNDPHAFSEQYKNQFFLGENLLVAPVFRSQAGSNGWREDVYLPQGQWIDYWDGTVTDAPKEGLEMDYPVTLDKLPILVKAGAILPMYPEALYDGQVAKDTLTLDIYPFGQSSFEIYEDDGNTRQYQQGAFSKQLIKVAAPQNKAGDITVNIGAVQGQYQGMETERVYQLQLHTRVLPDNVELDGKPLTQVSTQTAFEQGQNVWFYDAQTQFGVVHVKTKKVAVNQQYNVTLRVNDGLTLAATPAYPAMPDYGNAISADSLLILNRPLEEPGHPMENAFDNNPDTWFRTIRDQSLKTGPHEFVLALGERRMIEGFEIAPRNDKHWKYSQVKDFEVYLSDVNGKWGEPIATGSLARVQESQKVTFDAKPGSLLRFRIVSTHDQGTFVTANKDNKPSGEAFNAFIPMQVTPIAIGEFKLLEQPLPKREKQRVYLSAASWDTATTESKKGVQKDTAWHPSKTNSMKMNGLVFNKGLGVDGASQIDYTLSGHWQTFRADVGIDDSCEAGAKVNFQVYADNTLLFDSGEITPPAVVKPELDIRGVKLLSLRTYSQEPKEQVTCANWANAQVIGFKGDKVGQ</sequence>
<dbReference type="InterPro" id="IPR008979">
    <property type="entry name" value="Galactose-bd-like_sf"/>
</dbReference>
<keyword evidence="5" id="KW-1185">Reference proteome</keyword>
<dbReference type="EMBL" id="AAOH01000001">
    <property type="protein sequence ID" value="EAR30616.1"/>
    <property type="molecule type" value="Genomic_DNA"/>
</dbReference>
<dbReference type="GO" id="GO:0004553">
    <property type="term" value="F:hydrolase activity, hydrolyzing O-glycosyl compounds"/>
    <property type="evidence" value="ECO:0007669"/>
    <property type="project" value="InterPro"/>
</dbReference>
<dbReference type="InterPro" id="IPR011013">
    <property type="entry name" value="Gal_mutarotase_sf_dom"/>
</dbReference>
<evidence type="ECO:0000259" key="3">
    <source>
        <dbReference type="SMART" id="SM00776"/>
    </source>
</evidence>
<comment type="caution">
    <text evidence="4">The sequence shown here is derived from an EMBL/GenBank/DDBJ whole genome shotgun (WGS) entry which is preliminary data.</text>
</comment>
<dbReference type="InterPro" id="IPR048395">
    <property type="entry name" value="Glyco_hydro_31_C"/>
</dbReference>
<dbReference type="GO" id="GO:0005975">
    <property type="term" value="P:carbohydrate metabolic process"/>
    <property type="evidence" value="ECO:0007669"/>
    <property type="project" value="InterPro"/>
</dbReference>
<dbReference type="InterPro" id="IPR025887">
    <property type="entry name" value="Glyco_hydro_31_N_dom"/>
</dbReference>
<dbReference type="Gene3D" id="2.60.120.260">
    <property type="entry name" value="Galactose-binding domain-like"/>
    <property type="match status" value="1"/>
</dbReference>
<name>A4C4Y4_9GAMM</name>
<dbReference type="RefSeq" id="WP_009836914.1">
    <property type="nucleotide sequence ID" value="NZ_AAOH01000001.1"/>
</dbReference>
<accession>A4C4Y4</accession>
<evidence type="ECO:0000256" key="2">
    <source>
        <dbReference type="SAM" id="SignalP"/>
    </source>
</evidence>
<dbReference type="Pfam" id="PF08305">
    <property type="entry name" value="NPCBM"/>
    <property type="match status" value="1"/>
</dbReference>
<evidence type="ECO:0000256" key="1">
    <source>
        <dbReference type="ARBA" id="ARBA00007806"/>
    </source>
</evidence>
<dbReference type="CDD" id="cd06596">
    <property type="entry name" value="GH31_CPE1046"/>
    <property type="match status" value="1"/>
</dbReference>
<dbReference type="Gene3D" id="2.60.120.1060">
    <property type="entry name" value="NPCBM/NEW2 domain"/>
    <property type="match status" value="1"/>
</dbReference>
<dbReference type="PANTHER" id="PTHR43863:SF2">
    <property type="entry name" value="MALTASE-GLUCOAMYLASE"/>
    <property type="match status" value="1"/>
</dbReference>
<dbReference type="SUPFAM" id="SSF74650">
    <property type="entry name" value="Galactose mutarotase-like"/>
    <property type="match status" value="1"/>
</dbReference>
<dbReference type="InterPro" id="IPR033403">
    <property type="entry name" value="DUF5110"/>
</dbReference>
<dbReference type="AlphaFoldDB" id="A4C4Y4"/>
<dbReference type="Proteomes" id="UP000006201">
    <property type="component" value="Unassembled WGS sequence"/>
</dbReference>
<dbReference type="GO" id="GO:0030246">
    <property type="term" value="F:carbohydrate binding"/>
    <property type="evidence" value="ECO:0007669"/>
    <property type="project" value="InterPro"/>
</dbReference>
<dbReference type="InterPro" id="IPR017853">
    <property type="entry name" value="GH"/>
</dbReference>
<dbReference type="STRING" id="87626.PTD2_03566"/>